<dbReference type="PANTHER" id="PTHR46344">
    <property type="entry name" value="OS02G0202900 PROTEIN"/>
    <property type="match status" value="1"/>
</dbReference>
<dbReference type="Proteomes" id="UP001379533">
    <property type="component" value="Chromosome"/>
</dbReference>
<reference evidence="4 5" key="1">
    <citation type="submission" date="2021-12" db="EMBL/GenBank/DDBJ databases">
        <title>Discovery of the Pendulisporaceae a myxobacterial family with distinct sporulation behavior and unique specialized metabolism.</title>
        <authorList>
            <person name="Garcia R."/>
            <person name="Popoff A."/>
            <person name="Bader C.D."/>
            <person name="Loehr J."/>
            <person name="Walesch S."/>
            <person name="Walt C."/>
            <person name="Boldt J."/>
            <person name="Bunk B."/>
            <person name="Haeckl F.J.F.P.J."/>
            <person name="Gunesch A.P."/>
            <person name="Birkelbach J."/>
            <person name="Nuebel U."/>
            <person name="Pietschmann T."/>
            <person name="Bach T."/>
            <person name="Mueller R."/>
        </authorList>
    </citation>
    <scope>NUCLEOTIDE SEQUENCE [LARGE SCALE GENOMIC DNA]</scope>
    <source>
        <strain evidence="4 5">MSr12523</strain>
    </source>
</reference>
<feature type="signal peptide" evidence="3">
    <location>
        <begin position="1"/>
        <end position="22"/>
    </location>
</feature>
<keyword evidence="1" id="KW-0880">Kelch repeat</keyword>
<evidence type="ECO:0000313" key="5">
    <source>
        <dbReference type="Proteomes" id="UP001379533"/>
    </source>
</evidence>
<dbReference type="InterPro" id="IPR015915">
    <property type="entry name" value="Kelch-typ_b-propeller"/>
</dbReference>
<dbReference type="RefSeq" id="WP_394842269.1">
    <property type="nucleotide sequence ID" value="NZ_CP089982.1"/>
</dbReference>
<dbReference type="InterPro" id="IPR006652">
    <property type="entry name" value="Kelch_1"/>
</dbReference>
<keyword evidence="3" id="KW-0732">Signal</keyword>
<dbReference type="PROSITE" id="PS51257">
    <property type="entry name" value="PROKAR_LIPOPROTEIN"/>
    <property type="match status" value="1"/>
</dbReference>
<dbReference type="Pfam" id="PF24681">
    <property type="entry name" value="Kelch_KLHDC2_KLHL20_DRC7"/>
    <property type="match status" value="1"/>
</dbReference>
<accession>A0ABZ2JYU5</accession>
<sequence length="341" mass="35977">MGGAVRCLRLSCLAIALASAMAACGDSNSAPPASRNAWTSARSLPIERFEAYAAAFEGRIYFIGGITGLFGDIGTARPSRRVDVYDPATDAWTPGPDLPEDAPKHHLAVAMMADGIYVVGGFDGILGQLPGEPFRPVAKAYALRQGAWVRLADPPLARGAATAQALDGRIYVAGGAPTEGQPPYDRLDVYDPSADTWQTLANMPTAREHLASCALDGKFLVIGGWIGPEEHASTRAEEYDPRTNAWRALADLPTARGGLAAVSDGNLCHVIGGEDWFMPFPGTFSTHEAYDPSANAWRTLAPMPTARHGFGLARLAGSLFAVGGGPSMGNSYTNVTEVYLP</sequence>
<dbReference type="Pfam" id="PF01344">
    <property type="entry name" value="Kelch_1"/>
    <property type="match status" value="1"/>
</dbReference>
<evidence type="ECO:0008006" key="6">
    <source>
        <dbReference type="Google" id="ProtNLM"/>
    </source>
</evidence>
<evidence type="ECO:0000313" key="4">
    <source>
        <dbReference type="EMBL" id="WXA91649.1"/>
    </source>
</evidence>
<keyword evidence="2" id="KW-0677">Repeat</keyword>
<name>A0ABZ2JYU5_9BACT</name>
<evidence type="ECO:0000256" key="1">
    <source>
        <dbReference type="ARBA" id="ARBA00022441"/>
    </source>
</evidence>
<protein>
    <recommendedName>
        <fullName evidence="6">Galactose oxidase</fullName>
    </recommendedName>
</protein>
<gene>
    <name evidence="4" type="ORF">LZC95_34975</name>
</gene>
<feature type="chain" id="PRO_5045781551" description="Galactose oxidase" evidence="3">
    <location>
        <begin position="23"/>
        <end position="341"/>
    </location>
</feature>
<dbReference type="SUPFAM" id="SSF117281">
    <property type="entry name" value="Kelch motif"/>
    <property type="match status" value="2"/>
</dbReference>
<dbReference type="PANTHER" id="PTHR46344:SF27">
    <property type="entry name" value="KELCH REPEAT SUPERFAMILY PROTEIN"/>
    <property type="match status" value="1"/>
</dbReference>
<keyword evidence="5" id="KW-1185">Reference proteome</keyword>
<evidence type="ECO:0000256" key="3">
    <source>
        <dbReference type="SAM" id="SignalP"/>
    </source>
</evidence>
<dbReference type="Gene3D" id="2.120.10.80">
    <property type="entry name" value="Kelch-type beta propeller"/>
    <property type="match status" value="2"/>
</dbReference>
<dbReference type="SMART" id="SM00612">
    <property type="entry name" value="Kelch"/>
    <property type="match status" value="5"/>
</dbReference>
<dbReference type="EMBL" id="CP089982">
    <property type="protein sequence ID" value="WXA91649.1"/>
    <property type="molecule type" value="Genomic_DNA"/>
</dbReference>
<organism evidence="4 5">
    <name type="scientific">Pendulispora brunnea</name>
    <dbReference type="NCBI Taxonomy" id="2905690"/>
    <lineage>
        <taxon>Bacteria</taxon>
        <taxon>Pseudomonadati</taxon>
        <taxon>Myxococcota</taxon>
        <taxon>Myxococcia</taxon>
        <taxon>Myxococcales</taxon>
        <taxon>Sorangiineae</taxon>
        <taxon>Pendulisporaceae</taxon>
        <taxon>Pendulispora</taxon>
    </lineage>
</organism>
<proteinExistence type="predicted"/>
<evidence type="ECO:0000256" key="2">
    <source>
        <dbReference type="ARBA" id="ARBA00022737"/>
    </source>
</evidence>